<keyword evidence="5" id="KW-0472">Membrane</keyword>
<keyword evidence="1" id="KW-0843">Virulence</keyword>
<feature type="domain" description="Peptidase S1" evidence="6">
    <location>
        <begin position="111"/>
        <end position="371"/>
    </location>
</feature>
<dbReference type="AlphaFoldDB" id="A0A7S1UNK0"/>
<dbReference type="SMART" id="SM00020">
    <property type="entry name" value="Tryp_SPc"/>
    <property type="match status" value="1"/>
</dbReference>
<dbReference type="InterPro" id="IPR043504">
    <property type="entry name" value="Peptidase_S1_PA_chymotrypsin"/>
</dbReference>
<dbReference type="PROSITE" id="PS00135">
    <property type="entry name" value="TRYPSIN_SER"/>
    <property type="match status" value="1"/>
</dbReference>
<evidence type="ECO:0000256" key="1">
    <source>
        <dbReference type="ARBA" id="ARBA00023026"/>
    </source>
</evidence>
<feature type="transmembrane region" description="Helical" evidence="5">
    <location>
        <begin position="63"/>
        <end position="80"/>
    </location>
</feature>
<dbReference type="Gene3D" id="2.40.10.10">
    <property type="entry name" value="Trypsin-like serine proteases"/>
    <property type="match status" value="1"/>
</dbReference>
<organism evidence="7">
    <name type="scientific">Grammatophora oceanica</name>
    <dbReference type="NCBI Taxonomy" id="210454"/>
    <lineage>
        <taxon>Eukaryota</taxon>
        <taxon>Sar</taxon>
        <taxon>Stramenopiles</taxon>
        <taxon>Ochrophyta</taxon>
        <taxon>Bacillariophyta</taxon>
        <taxon>Fragilariophyceae</taxon>
        <taxon>Fragilariophycidae</taxon>
        <taxon>Rhabdonematales</taxon>
        <taxon>Grammatophoraceae</taxon>
        <taxon>Grammatophora</taxon>
    </lineage>
</organism>
<evidence type="ECO:0000256" key="4">
    <source>
        <dbReference type="SAM" id="MobiDB-lite"/>
    </source>
</evidence>
<dbReference type="InterPro" id="IPR051333">
    <property type="entry name" value="CLIP_Serine_Protease"/>
</dbReference>
<dbReference type="InterPro" id="IPR001314">
    <property type="entry name" value="Peptidase_S1A"/>
</dbReference>
<feature type="region of interest" description="Disordered" evidence="4">
    <location>
        <begin position="1"/>
        <end position="40"/>
    </location>
</feature>
<dbReference type="GO" id="GO:0004252">
    <property type="term" value="F:serine-type endopeptidase activity"/>
    <property type="evidence" value="ECO:0007669"/>
    <property type="project" value="InterPro"/>
</dbReference>
<keyword evidence="5" id="KW-0812">Transmembrane</keyword>
<keyword evidence="3" id="KW-0378">Hydrolase</keyword>
<dbReference type="PANTHER" id="PTHR24260">
    <property type="match status" value="1"/>
</dbReference>
<dbReference type="PROSITE" id="PS00134">
    <property type="entry name" value="TRYPSIN_HIS"/>
    <property type="match status" value="1"/>
</dbReference>
<reference evidence="7" key="1">
    <citation type="submission" date="2021-01" db="EMBL/GenBank/DDBJ databases">
        <authorList>
            <person name="Corre E."/>
            <person name="Pelletier E."/>
            <person name="Niang G."/>
            <person name="Scheremetjew M."/>
            <person name="Finn R."/>
            <person name="Kale V."/>
            <person name="Holt S."/>
            <person name="Cochrane G."/>
            <person name="Meng A."/>
            <person name="Brown T."/>
            <person name="Cohen L."/>
        </authorList>
    </citation>
    <scope>NUCLEOTIDE SEQUENCE</scope>
    <source>
        <strain evidence="7">CCMP 410</strain>
    </source>
</reference>
<sequence>MVVPHPQESTPLLLDKNNKEVTQHSLGDNETGTTTQEDQLTEEEDSIDVCNKNITKKVSSKRAAAICGFVLFGLILLLAARGTTRYFVADDYILQHENQEDNDDDIPLLGVYGRDTPLDGCTSDACLSAYYATGTLARRYIYCSCILIDRKWVLTAAHCAPRTKIPKDLGVYLGGAAKSASDPYPLFDPYPLMRYNVEAVVVHPDYAKSHLINDFALLRLERRVDSAYLPAKLCSEDPAPGERLTVVGTGVGDSRIEGNDPPYGKFRFGPVWVKSLEECSRWFSENHKIGIFNGTLRTLHSSHLCYGVAPRGIHYDTGICQGDSGGPLVGDSGCVAGIVSWGVGQGYNCSYDHEVAARVSVVYDLIQCVLEACPSSLMPERCLKKIAVKCLALIDQ</sequence>
<dbReference type="EMBL" id="HBGK01004588">
    <property type="protein sequence ID" value="CAD9273511.1"/>
    <property type="molecule type" value="Transcribed_RNA"/>
</dbReference>
<dbReference type="Pfam" id="PF00089">
    <property type="entry name" value="Trypsin"/>
    <property type="match status" value="1"/>
</dbReference>
<dbReference type="InterPro" id="IPR033116">
    <property type="entry name" value="TRYPSIN_SER"/>
</dbReference>
<dbReference type="PROSITE" id="PS50240">
    <property type="entry name" value="TRYPSIN_DOM"/>
    <property type="match status" value="1"/>
</dbReference>
<name>A0A7S1UNK0_9STRA</name>
<evidence type="ECO:0000259" key="6">
    <source>
        <dbReference type="PROSITE" id="PS50240"/>
    </source>
</evidence>
<keyword evidence="3" id="KW-0720">Serine protease</keyword>
<accession>A0A7S1UNK0</accession>
<proteinExistence type="predicted"/>
<evidence type="ECO:0000313" key="7">
    <source>
        <dbReference type="EMBL" id="CAD9273511.1"/>
    </source>
</evidence>
<dbReference type="CDD" id="cd00190">
    <property type="entry name" value="Tryp_SPc"/>
    <property type="match status" value="1"/>
</dbReference>
<keyword evidence="5" id="KW-1133">Transmembrane helix</keyword>
<dbReference type="InterPro" id="IPR018114">
    <property type="entry name" value="TRYPSIN_HIS"/>
</dbReference>
<evidence type="ECO:0000256" key="2">
    <source>
        <dbReference type="ARBA" id="ARBA00023157"/>
    </source>
</evidence>
<gene>
    <name evidence="7" type="ORF">GOCE00092_LOCUS2419</name>
</gene>
<keyword evidence="2" id="KW-1015">Disulfide bond</keyword>
<dbReference type="InterPro" id="IPR001254">
    <property type="entry name" value="Trypsin_dom"/>
</dbReference>
<dbReference type="SUPFAM" id="SSF50494">
    <property type="entry name" value="Trypsin-like serine proteases"/>
    <property type="match status" value="1"/>
</dbReference>
<dbReference type="PANTHER" id="PTHR24260:SF136">
    <property type="entry name" value="GH08193P-RELATED"/>
    <property type="match status" value="1"/>
</dbReference>
<dbReference type="PRINTS" id="PR00722">
    <property type="entry name" value="CHYMOTRYPSIN"/>
</dbReference>
<keyword evidence="3" id="KW-0645">Protease</keyword>
<evidence type="ECO:0000256" key="3">
    <source>
        <dbReference type="RuleBase" id="RU363034"/>
    </source>
</evidence>
<dbReference type="GO" id="GO:0006508">
    <property type="term" value="P:proteolysis"/>
    <property type="evidence" value="ECO:0007669"/>
    <property type="project" value="UniProtKB-KW"/>
</dbReference>
<evidence type="ECO:0000256" key="5">
    <source>
        <dbReference type="SAM" id="Phobius"/>
    </source>
</evidence>
<dbReference type="InterPro" id="IPR009003">
    <property type="entry name" value="Peptidase_S1_PA"/>
</dbReference>
<protein>
    <recommendedName>
        <fullName evidence="6">Peptidase S1 domain-containing protein</fullName>
    </recommendedName>
</protein>